<evidence type="ECO:0000256" key="1">
    <source>
        <dbReference type="ARBA" id="ARBA00010139"/>
    </source>
</evidence>
<keyword evidence="3" id="KW-1185">Reference proteome</keyword>
<name>A0A8H5FWH1_9AGAR</name>
<protein>
    <submittedName>
        <fullName evidence="2">Uncharacterized protein</fullName>
    </submittedName>
</protein>
<accession>A0A8H5FWH1</accession>
<dbReference type="Proteomes" id="UP000559027">
    <property type="component" value="Unassembled WGS sequence"/>
</dbReference>
<gene>
    <name evidence="2" type="ORF">D9756_007691</name>
</gene>
<dbReference type="Pfam" id="PF13450">
    <property type="entry name" value="NAD_binding_8"/>
    <property type="match status" value="1"/>
</dbReference>
<dbReference type="PANTHER" id="PTHR42877:SF8">
    <property type="entry name" value="MONOOXYGENASE"/>
    <property type="match status" value="1"/>
</dbReference>
<organism evidence="2 3">
    <name type="scientific">Leucocoprinus leucothites</name>
    <dbReference type="NCBI Taxonomy" id="201217"/>
    <lineage>
        <taxon>Eukaryota</taxon>
        <taxon>Fungi</taxon>
        <taxon>Dikarya</taxon>
        <taxon>Basidiomycota</taxon>
        <taxon>Agaricomycotina</taxon>
        <taxon>Agaricomycetes</taxon>
        <taxon>Agaricomycetidae</taxon>
        <taxon>Agaricales</taxon>
        <taxon>Agaricineae</taxon>
        <taxon>Agaricaceae</taxon>
        <taxon>Leucocoprinus</taxon>
    </lineage>
</organism>
<evidence type="ECO:0000313" key="2">
    <source>
        <dbReference type="EMBL" id="KAF5351701.1"/>
    </source>
</evidence>
<proteinExistence type="inferred from homology"/>
<dbReference type="PANTHER" id="PTHR42877">
    <property type="entry name" value="L-ORNITHINE N(5)-MONOOXYGENASE-RELATED"/>
    <property type="match status" value="1"/>
</dbReference>
<dbReference type="InterPro" id="IPR036188">
    <property type="entry name" value="FAD/NAD-bd_sf"/>
</dbReference>
<reference evidence="2 3" key="1">
    <citation type="journal article" date="2020" name="ISME J.">
        <title>Uncovering the hidden diversity of litter-decomposition mechanisms in mushroom-forming fungi.</title>
        <authorList>
            <person name="Floudas D."/>
            <person name="Bentzer J."/>
            <person name="Ahren D."/>
            <person name="Johansson T."/>
            <person name="Persson P."/>
            <person name="Tunlid A."/>
        </authorList>
    </citation>
    <scope>NUCLEOTIDE SEQUENCE [LARGE SCALE GENOMIC DNA]</scope>
    <source>
        <strain evidence="2 3">CBS 146.42</strain>
    </source>
</reference>
<evidence type="ECO:0000313" key="3">
    <source>
        <dbReference type="Proteomes" id="UP000559027"/>
    </source>
</evidence>
<dbReference type="EMBL" id="JAACJO010000012">
    <property type="protein sequence ID" value="KAF5351701.1"/>
    <property type="molecule type" value="Genomic_DNA"/>
</dbReference>
<dbReference type="Gene3D" id="3.50.50.60">
    <property type="entry name" value="FAD/NAD(P)-binding domain"/>
    <property type="match status" value="2"/>
</dbReference>
<dbReference type="SUPFAM" id="SSF51905">
    <property type="entry name" value="FAD/NAD(P)-binding domain"/>
    <property type="match status" value="3"/>
</dbReference>
<comment type="caution">
    <text evidence="2">The sequence shown here is derived from an EMBL/GenBank/DDBJ whole genome shotgun (WGS) entry which is preliminary data.</text>
</comment>
<comment type="similarity">
    <text evidence="1">Belongs to the FAD-binding monooxygenase family.</text>
</comment>
<sequence>MPDGTSNTQNTAPDPWWDKPIFHSRPIKIISVGAGASGLLFAYKLQRSFDNFELILYEKNEEIGGTWLENKYPGCACDIAAHAYTWSFEPNPSWSSTYAGSDEIQEYFLRFTEKYDLRKYCRFKKRISRAEWDNDKGQWSIEITDLESGNIIHDWCHFLINANGVLNAWKWPDIPGIDKFEGPILHTAKYDRNLDLTGKTVALLGTGYATTSQQILPLIPSPYSSSAIQTLPAILPKVKKVVSFNRSASWVFPTQGYAQRHYTDEEKQAFASDPKKLEEHRRELDSNLNSLFSIFFQDHPAQKAITSAMRDAMAEKLKGSGLEDKVIPKWGVGCRRITPGVGYLDALVDEKTQVVPCGVKEITEKGCVSDDGEEYPVDVIICATGFDTSYLPRFPIIGSNGESLADAWKDEPMNYLGFAAPGFPNYFIPVGPNSPVGNGPVLIGIEAQLDYILKLINRYQTENIHSISPKMEAVEDFMEHKNNYMKRTVWEFDCRSWYKSGSTNGKVTAVWVGSTLHYLETLRDPRYEDWNFTYIGNRFAFLGNGYSQTELDRTADWSYYLRSEDDSPFLGRAKERRIYSRSGTISRPEIESEYSVVL</sequence>
<dbReference type="AlphaFoldDB" id="A0A8H5FWH1"/>
<dbReference type="OrthoDB" id="66881at2759"/>
<dbReference type="InterPro" id="IPR051209">
    <property type="entry name" value="FAD-bind_Monooxygenase_sf"/>
</dbReference>